<protein>
    <submittedName>
        <fullName evidence="1">Uncharacterized protein</fullName>
    </submittedName>
</protein>
<dbReference type="EMBL" id="MU393503">
    <property type="protein sequence ID" value="KAI4863465.1"/>
    <property type="molecule type" value="Genomic_DNA"/>
</dbReference>
<organism evidence="1 2">
    <name type="scientific">Hypoxylon rubiginosum</name>
    <dbReference type="NCBI Taxonomy" id="110542"/>
    <lineage>
        <taxon>Eukaryota</taxon>
        <taxon>Fungi</taxon>
        <taxon>Dikarya</taxon>
        <taxon>Ascomycota</taxon>
        <taxon>Pezizomycotina</taxon>
        <taxon>Sordariomycetes</taxon>
        <taxon>Xylariomycetidae</taxon>
        <taxon>Xylariales</taxon>
        <taxon>Hypoxylaceae</taxon>
        <taxon>Hypoxylon</taxon>
    </lineage>
</organism>
<evidence type="ECO:0000313" key="2">
    <source>
        <dbReference type="Proteomes" id="UP001497700"/>
    </source>
</evidence>
<gene>
    <name evidence="1" type="ORF">F4820DRAFT_449939</name>
</gene>
<name>A0ACB9YXN3_9PEZI</name>
<proteinExistence type="predicted"/>
<accession>A0ACB9YXN3</accession>
<comment type="caution">
    <text evidence="1">The sequence shown here is derived from an EMBL/GenBank/DDBJ whole genome shotgun (WGS) entry which is preliminary data.</text>
</comment>
<dbReference type="Proteomes" id="UP001497700">
    <property type="component" value="Unassembled WGS sequence"/>
</dbReference>
<sequence>MSGNRTLNSEAISEIAAKKRELTGQDRPLKAGPTAQAQKHANQLITATVVSDITQGEKNVTGRNIPISGGPGALAQSMASSRSYPVPERTHTGMFDAHIILAIAKAEWERAGANGSVAGGPISTKTLLDIIQGEKKLTGGGRPRPRRASWGKAAALD</sequence>
<keyword evidence="2" id="KW-1185">Reference proteome</keyword>
<evidence type="ECO:0000313" key="1">
    <source>
        <dbReference type="EMBL" id="KAI4863465.1"/>
    </source>
</evidence>
<reference evidence="1 2" key="1">
    <citation type="journal article" date="2022" name="New Phytol.">
        <title>Ecological generalism drives hyperdiversity of secondary metabolite gene clusters in xylarialean endophytes.</title>
        <authorList>
            <person name="Franco M.E.E."/>
            <person name="Wisecaver J.H."/>
            <person name="Arnold A.E."/>
            <person name="Ju Y.M."/>
            <person name="Slot J.C."/>
            <person name="Ahrendt S."/>
            <person name="Moore L.P."/>
            <person name="Eastman K.E."/>
            <person name="Scott K."/>
            <person name="Konkel Z."/>
            <person name="Mondo S.J."/>
            <person name="Kuo A."/>
            <person name="Hayes R.D."/>
            <person name="Haridas S."/>
            <person name="Andreopoulos B."/>
            <person name="Riley R."/>
            <person name="LaButti K."/>
            <person name="Pangilinan J."/>
            <person name="Lipzen A."/>
            <person name="Amirebrahimi M."/>
            <person name="Yan J."/>
            <person name="Adam C."/>
            <person name="Keymanesh K."/>
            <person name="Ng V."/>
            <person name="Louie K."/>
            <person name="Northen T."/>
            <person name="Drula E."/>
            <person name="Henrissat B."/>
            <person name="Hsieh H.M."/>
            <person name="Youens-Clark K."/>
            <person name="Lutzoni F."/>
            <person name="Miadlikowska J."/>
            <person name="Eastwood D.C."/>
            <person name="Hamelin R.C."/>
            <person name="Grigoriev I.V."/>
            <person name="U'Ren J.M."/>
        </authorList>
    </citation>
    <scope>NUCLEOTIDE SEQUENCE [LARGE SCALE GENOMIC DNA]</scope>
    <source>
        <strain evidence="1 2">CBS 119005</strain>
    </source>
</reference>